<evidence type="ECO:0000313" key="3">
    <source>
        <dbReference type="Proteomes" id="UP000193380"/>
    </source>
</evidence>
<dbReference type="GO" id="GO:0016887">
    <property type="term" value="F:ATP hydrolysis activity"/>
    <property type="evidence" value="ECO:0007669"/>
    <property type="project" value="InterPro"/>
</dbReference>
<organism evidence="2 3">
    <name type="scientific">Oncorhynchus mykiss</name>
    <name type="common">Rainbow trout</name>
    <name type="synonym">Salmo gairdneri</name>
    <dbReference type="NCBI Taxonomy" id="8022"/>
    <lineage>
        <taxon>Eukaryota</taxon>
        <taxon>Metazoa</taxon>
        <taxon>Chordata</taxon>
        <taxon>Craniata</taxon>
        <taxon>Vertebrata</taxon>
        <taxon>Euteleostomi</taxon>
        <taxon>Actinopterygii</taxon>
        <taxon>Neopterygii</taxon>
        <taxon>Teleostei</taxon>
        <taxon>Protacanthopterygii</taxon>
        <taxon>Salmoniformes</taxon>
        <taxon>Salmonidae</taxon>
        <taxon>Salmoninae</taxon>
        <taxon>Oncorhynchus</taxon>
    </lineage>
</organism>
<dbReference type="GO" id="GO:0005524">
    <property type="term" value="F:ATP binding"/>
    <property type="evidence" value="ECO:0007669"/>
    <property type="project" value="InterPro"/>
</dbReference>
<reference evidence="2" key="1">
    <citation type="journal article" date="2014" name="Nat. Commun.">
        <title>The rainbow trout genome provides novel insights into evolution after whole-genome duplication in vertebrates.</title>
        <authorList>
            <person name="Berthelot C."/>
            <person name="Brunet F."/>
            <person name="Chalopin D."/>
            <person name="Juanchich A."/>
            <person name="Bernard M."/>
            <person name="Noel B."/>
            <person name="Bento P."/>
            <person name="Da Silva C."/>
            <person name="Labadie K."/>
            <person name="Alberti A."/>
            <person name="Aury J.M."/>
            <person name="Louis A."/>
            <person name="Dehais P."/>
            <person name="Bardou P."/>
            <person name="Montfort J."/>
            <person name="Klopp C."/>
            <person name="Cabau C."/>
            <person name="Gaspin C."/>
            <person name="Thorgaard G.H."/>
            <person name="Boussaha M."/>
            <person name="Quillet E."/>
            <person name="Guyomard R."/>
            <person name="Galiana D."/>
            <person name="Bobe J."/>
            <person name="Volff J.N."/>
            <person name="Genet C."/>
            <person name="Wincker P."/>
            <person name="Jaillon O."/>
            <person name="Roest Crollius H."/>
            <person name="Guiguen Y."/>
        </authorList>
    </citation>
    <scope>NUCLEOTIDE SEQUENCE [LARGE SCALE GENOMIC DNA]</scope>
</reference>
<dbReference type="InterPro" id="IPR003959">
    <property type="entry name" value="ATPase_AAA_core"/>
</dbReference>
<dbReference type="InterPro" id="IPR027417">
    <property type="entry name" value="P-loop_NTPase"/>
</dbReference>
<dbReference type="PaxDb" id="8022-A0A060YBM4"/>
<dbReference type="Pfam" id="PF00004">
    <property type="entry name" value="AAA"/>
    <property type="match status" value="1"/>
</dbReference>
<evidence type="ECO:0000313" key="2">
    <source>
        <dbReference type="EMBL" id="CDQ89343.1"/>
    </source>
</evidence>
<dbReference type="Proteomes" id="UP000193380">
    <property type="component" value="Unassembled WGS sequence"/>
</dbReference>
<proteinExistence type="predicted"/>
<dbReference type="Gene3D" id="3.40.50.300">
    <property type="entry name" value="P-loop containing nucleotide triphosphate hydrolases"/>
    <property type="match status" value="1"/>
</dbReference>
<protein>
    <recommendedName>
        <fullName evidence="1">ATPase AAA-type core domain-containing protein</fullName>
    </recommendedName>
</protein>
<dbReference type="PANTHER" id="PTHR23389:SF21">
    <property type="entry name" value="ATPASE FAMILY AAA DOMAIN-CONTAINING PROTEIN 5"/>
    <property type="match status" value="1"/>
</dbReference>
<feature type="domain" description="ATPase AAA-type core" evidence="1">
    <location>
        <begin position="1"/>
        <end position="38"/>
    </location>
</feature>
<dbReference type="AlphaFoldDB" id="A0A060YBM4"/>
<dbReference type="SUPFAM" id="SSF52540">
    <property type="entry name" value="P-loop containing nucleoside triphosphate hydrolases"/>
    <property type="match status" value="1"/>
</dbReference>
<evidence type="ECO:0000259" key="1">
    <source>
        <dbReference type="Pfam" id="PF00004"/>
    </source>
</evidence>
<gene>
    <name evidence="2" type="ORF">GSONMT00058704001</name>
</gene>
<dbReference type="GO" id="GO:0003677">
    <property type="term" value="F:DNA binding"/>
    <property type="evidence" value="ECO:0007669"/>
    <property type="project" value="TreeGrafter"/>
</dbReference>
<dbReference type="STRING" id="8022.A0A060YBM4"/>
<dbReference type="PANTHER" id="PTHR23389">
    <property type="entry name" value="CHROMOSOME TRANSMISSION FIDELITY FACTOR 18"/>
    <property type="match status" value="1"/>
</dbReference>
<reference evidence="2" key="2">
    <citation type="submission" date="2014-03" db="EMBL/GenBank/DDBJ databases">
        <authorList>
            <person name="Genoscope - CEA"/>
        </authorList>
    </citation>
    <scope>NUCLEOTIDE SEQUENCE</scope>
</reference>
<dbReference type="EMBL" id="FR909422">
    <property type="protein sequence ID" value="CDQ89343.1"/>
    <property type="molecule type" value="Genomic_DNA"/>
</dbReference>
<name>A0A060YBM4_ONCMY</name>
<sequence>MLITGPPGVGKTASVYACAQELGFKVFDVNASSQRSGRHILTQLKEATQSHLVEIQGSTTFKPSHLIADKRRPLPERLSHPLGRGLSSLVAPTIREVQCSAASMMLANVFKKKRKPEIKLKTDLCYLQNRTSSYQTTVTVKKADIINPTLVSQLSPDIEEPPTGSRSKRMSTSLILFEEQVDVVFNDVGFLTAIKTFMTTTKRPVILTTSGVCLLLHLVSVCRAPSQVNVCSYLQLLCLAENVRMDAGDITSLVSLNQMHIRRTLLQLWICSGGGQASQRATPLKDPAGGVYGSFRVSQHPLTSTTLRSHCSWIRPVKVSSGSRPRRKMSGNIRFQISSHVSKALEPHCL</sequence>
<accession>A0A060YBM4</accession>
<dbReference type="GO" id="GO:0005634">
    <property type="term" value="C:nucleus"/>
    <property type="evidence" value="ECO:0007669"/>
    <property type="project" value="TreeGrafter"/>
</dbReference>
<dbReference type="GO" id="GO:0061860">
    <property type="term" value="F:DNA clamp unloader activity"/>
    <property type="evidence" value="ECO:0007669"/>
    <property type="project" value="TreeGrafter"/>
</dbReference>